<name>A0ABT9KM04_9ACTN</name>
<protein>
    <submittedName>
        <fullName evidence="2">Uncharacterized protein</fullName>
    </submittedName>
</protein>
<organism evidence="2 3">
    <name type="scientific">Streptomyces demainii</name>
    <dbReference type="NCBI Taxonomy" id="588122"/>
    <lineage>
        <taxon>Bacteria</taxon>
        <taxon>Bacillati</taxon>
        <taxon>Actinomycetota</taxon>
        <taxon>Actinomycetes</taxon>
        <taxon>Kitasatosporales</taxon>
        <taxon>Streptomycetaceae</taxon>
        <taxon>Streptomyces</taxon>
    </lineage>
</organism>
<evidence type="ECO:0000256" key="1">
    <source>
        <dbReference type="SAM" id="MobiDB-lite"/>
    </source>
</evidence>
<feature type="compositionally biased region" description="Low complexity" evidence="1">
    <location>
        <begin position="55"/>
        <end position="69"/>
    </location>
</feature>
<accession>A0ABT9KM04</accession>
<comment type="caution">
    <text evidence="2">The sequence shown here is derived from an EMBL/GenBank/DDBJ whole genome shotgun (WGS) entry which is preliminary data.</text>
</comment>
<dbReference type="EMBL" id="JAURUE010000001">
    <property type="protein sequence ID" value="MDP9609478.1"/>
    <property type="molecule type" value="Genomic_DNA"/>
</dbReference>
<evidence type="ECO:0000313" key="3">
    <source>
        <dbReference type="Proteomes" id="UP001234880"/>
    </source>
</evidence>
<evidence type="ECO:0000313" key="2">
    <source>
        <dbReference type="EMBL" id="MDP9609478.1"/>
    </source>
</evidence>
<gene>
    <name evidence="2" type="ORF">JOF35_001755</name>
</gene>
<proteinExistence type="predicted"/>
<sequence length="69" mass="7168">MGGGLYGLMGGGADRPLSLIAPKHGLMGRIRPKPMGRWADGPLGRVLGRGPGRSPGPSRSPGQPRLRTK</sequence>
<keyword evidence="3" id="KW-1185">Reference proteome</keyword>
<feature type="region of interest" description="Disordered" evidence="1">
    <location>
        <begin position="27"/>
        <end position="69"/>
    </location>
</feature>
<reference evidence="2 3" key="1">
    <citation type="submission" date="2023-07" db="EMBL/GenBank/DDBJ databases">
        <title>Sequencing the genomes of 1000 actinobacteria strains.</title>
        <authorList>
            <person name="Klenk H.-P."/>
        </authorList>
    </citation>
    <scope>NUCLEOTIDE SEQUENCE [LARGE SCALE GENOMIC DNA]</scope>
    <source>
        <strain evidence="2 3">DSM 41600</strain>
    </source>
</reference>
<dbReference type="Proteomes" id="UP001234880">
    <property type="component" value="Unassembled WGS sequence"/>
</dbReference>